<proteinExistence type="predicted"/>
<keyword evidence="4" id="KW-1185">Reference proteome</keyword>
<protein>
    <recommendedName>
        <fullName evidence="2">Glycosyltransferase family 18 catalytic domain-containing protein</fullName>
    </recommendedName>
</protein>
<keyword evidence="1" id="KW-1133">Transmembrane helix</keyword>
<dbReference type="Proteomes" id="UP000815677">
    <property type="component" value="Unassembled WGS sequence"/>
</dbReference>
<organism evidence="3 4">
    <name type="scientific">Mycena chlorophos</name>
    <name type="common">Agaric fungus</name>
    <name type="synonym">Agaricus chlorophos</name>
    <dbReference type="NCBI Taxonomy" id="658473"/>
    <lineage>
        <taxon>Eukaryota</taxon>
        <taxon>Fungi</taxon>
        <taxon>Dikarya</taxon>
        <taxon>Basidiomycota</taxon>
        <taxon>Agaricomycotina</taxon>
        <taxon>Agaricomycetes</taxon>
        <taxon>Agaricomycetidae</taxon>
        <taxon>Agaricales</taxon>
        <taxon>Marasmiineae</taxon>
        <taxon>Mycenaceae</taxon>
        <taxon>Mycena</taxon>
    </lineage>
</organism>
<keyword evidence="1" id="KW-0472">Membrane</keyword>
<evidence type="ECO:0000313" key="3">
    <source>
        <dbReference type="EMBL" id="GAT48108.1"/>
    </source>
</evidence>
<gene>
    <name evidence="3" type="ORF">MCHLO_05541</name>
</gene>
<dbReference type="Pfam" id="PF15024">
    <property type="entry name" value="Glyco_transf_18"/>
    <property type="match status" value="1"/>
</dbReference>
<evidence type="ECO:0000259" key="2">
    <source>
        <dbReference type="Pfam" id="PF15024"/>
    </source>
</evidence>
<accession>A0ABQ0LAJ5</accession>
<keyword evidence="1" id="KW-0812">Transmembrane</keyword>
<dbReference type="InterPro" id="IPR026116">
    <property type="entry name" value="GT18_cat"/>
</dbReference>
<evidence type="ECO:0000256" key="1">
    <source>
        <dbReference type="SAM" id="Phobius"/>
    </source>
</evidence>
<evidence type="ECO:0000313" key="4">
    <source>
        <dbReference type="Proteomes" id="UP000815677"/>
    </source>
</evidence>
<feature type="transmembrane region" description="Helical" evidence="1">
    <location>
        <begin position="21"/>
        <end position="41"/>
    </location>
</feature>
<sequence length="496" mass="55319">MDSSTSGSRANARKDGCIFNPALRIPSLLLLVLTLIVLLGYQTNAYTHWAARLTPNLPRPDLSSYGADLTIPGGDGGDGRKTLKVATVAEALFPVDSPAEDRSIFAENERMLRRLLGCMQDGTCGRNQTKIVILASSPFRGLLNGDNGGEAIWANSAVISLRNLGYSYLYTSTLAQAVALYQIFGVLVPVLIVDGADSKHCFADEDGHGGRLECVQKRNRPHGVPIWKMLSFHFWDGPEHPLGRKWTLNPEPYRPAPENNTYLGYSVEPQCARQPFVPHSQRKAQAWVFAKNADYFHPEQRAWAPEAFRRAVEVLSSEPSLNESTPQEGFRFLAGVRDKTLPEYWPPDVENGGLLPQAEFYAALAQSRVLVGMGRPAASPTPYDALCVGVPFINPIRDWDRSQPDDRSRWRSQHNTLKHLDPPYVYNVFKGDEDGFVDAVWNAVRTPIESFVLPAMRMGAVEQRLGQILETDWRGEAERVLEERKKSGKGVEFWVD</sequence>
<name>A0ABQ0LAJ5_MYCCL</name>
<dbReference type="EMBL" id="DF844265">
    <property type="protein sequence ID" value="GAT48108.1"/>
    <property type="molecule type" value="Genomic_DNA"/>
</dbReference>
<feature type="domain" description="Glycosyltransferase family 18 catalytic" evidence="2">
    <location>
        <begin position="247"/>
        <end position="456"/>
    </location>
</feature>
<reference evidence="3" key="1">
    <citation type="submission" date="2014-09" db="EMBL/GenBank/DDBJ databases">
        <title>Genome sequence of the luminous mushroom Mycena chlorophos for searching fungal bioluminescence genes.</title>
        <authorList>
            <person name="Tanaka Y."/>
            <person name="Kasuga D."/>
            <person name="Oba Y."/>
            <person name="Hase S."/>
            <person name="Sato K."/>
            <person name="Oba Y."/>
            <person name="Sakakibara Y."/>
        </authorList>
    </citation>
    <scope>NUCLEOTIDE SEQUENCE</scope>
</reference>